<name>A0ABY6A802_9GAMM</name>
<dbReference type="EMBL" id="CP054475">
    <property type="protein sequence ID" value="UXD87092.1"/>
    <property type="molecule type" value="Genomic_DNA"/>
</dbReference>
<dbReference type="InterPro" id="IPR003965">
    <property type="entry name" value="Fatty_acid_synthase"/>
</dbReference>
<gene>
    <name evidence="2" type="ORF">HUF19_06385</name>
</gene>
<evidence type="ECO:0000313" key="3">
    <source>
        <dbReference type="Proteomes" id="UP001065322"/>
    </source>
</evidence>
<evidence type="ECO:0000259" key="1">
    <source>
        <dbReference type="Pfam" id="PF01575"/>
    </source>
</evidence>
<dbReference type="SUPFAM" id="SSF54637">
    <property type="entry name" value="Thioesterase/thiol ester dehydrase-isomerase"/>
    <property type="match status" value="2"/>
</dbReference>
<protein>
    <recommendedName>
        <fullName evidence="1">MaoC-like domain-containing protein</fullName>
    </recommendedName>
</protein>
<dbReference type="PRINTS" id="PR01483">
    <property type="entry name" value="FASYNTHASE"/>
</dbReference>
<dbReference type="PANTHER" id="PTHR43841:SF1">
    <property type="entry name" value="3-HYDROXYACYL-THIOESTER DEHYDRATASE X"/>
    <property type="match status" value="1"/>
</dbReference>
<dbReference type="RefSeq" id="WP_260999009.1">
    <property type="nucleotide sequence ID" value="NZ_CP054475.1"/>
</dbReference>
<organism evidence="2 3">
    <name type="scientific">Thalassolituus hydrocarboniclasticus</name>
    <dbReference type="NCBI Taxonomy" id="2742796"/>
    <lineage>
        <taxon>Bacteria</taxon>
        <taxon>Pseudomonadati</taxon>
        <taxon>Pseudomonadota</taxon>
        <taxon>Gammaproteobacteria</taxon>
        <taxon>Oceanospirillales</taxon>
        <taxon>Oceanospirillaceae</taxon>
        <taxon>Thalassolituus</taxon>
    </lineage>
</organism>
<dbReference type="Proteomes" id="UP001065322">
    <property type="component" value="Chromosome"/>
</dbReference>
<reference evidence="3" key="1">
    <citation type="submission" date="2020-06" db="EMBL/GenBank/DDBJ databases">
        <title>Thalassolituus marinus alknpb1M-1, a hydrocarbon-degrading bacterium isolated from the deep-sea overlying water using an in-situ strategy from the South China Sea basin.</title>
        <authorList>
            <person name="Dong C."/>
            <person name="Chen Y."/>
            <person name="Shao Z."/>
        </authorList>
    </citation>
    <scope>NUCLEOTIDE SEQUENCE [LARGE SCALE GENOMIC DNA]</scope>
    <source>
        <strain evidence="3">alknpb1M-1</strain>
    </source>
</reference>
<keyword evidence="3" id="KW-1185">Reference proteome</keyword>
<dbReference type="InterPro" id="IPR002539">
    <property type="entry name" value="MaoC-like_dom"/>
</dbReference>
<dbReference type="InterPro" id="IPR029069">
    <property type="entry name" value="HotDog_dom_sf"/>
</dbReference>
<accession>A0ABY6A802</accession>
<proteinExistence type="predicted"/>
<evidence type="ECO:0000313" key="2">
    <source>
        <dbReference type="EMBL" id="UXD87092.1"/>
    </source>
</evidence>
<dbReference type="Gene3D" id="3.10.129.10">
    <property type="entry name" value="Hotdog Thioesterase"/>
    <property type="match status" value="1"/>
</dbReference>
<feature type="domain" description="MaoC-like" evidence="1">
    <location>
        <begin position="182"/>
        <end position="261"/>
    </location>
</feature>
<dbReference type="Pfam" id="PF01575">
    <property type="entry name" value="MaoC_dehydratas"/>
    <property type="match status" value="1"/>
</dbReference>
<dbReference type="PANTHER" id="PTHR43841">
    <property type="entry name" value="3-HYDROXYACYL-THIOESTER DEHYDRATASE HTDX-RELATED"/>
    <property type="match status" value="1"/>
</dbReference>
<sequence length="298" mass="33393">MTQAIRMQFSATPGTLGQYLRALLARGSGQRDITMPDIEALQVGVKARPERVAAYAGVCGFRSQSSLLPLTYPHVLAFPLHMELMLHKHFPLALMGLVHIRNDITQYRAIRQEEKLDIRCHFSGSKQTDKGLEFDIHTEITIGGEKVWESVSTNLARMRSSATKGPRKERTELPAFATAERWTLNSDLGRRYARVSGDSNPIHLYALSARLFGFKSHIAHGMWSKARTAAALQPLLGSDACRLQVEFKLPVFLPSTVELNYNLHETLNPETVTSSGIDFELRNTQGDKVHMKGRIEKI</sequence>